<protein>
    <submittedName>
        <fullName evidence="2">DUF3466 family protein</fullName>
    </submittedName>
</protein>
<feature type="signal peptide" evidence="1">
    <location>
        <begin position="1"/>
        <end position="27"/>
    </location>
</feature>
<keyword evidence="1" id="KW-0732">Signal</keyword>
<sequence>MKLSLDKTLSLVALSVVGALGTLPAYAQTLAETPFRVVNISEGTDVDGTPFPDIDVLKNTQRSYGMGLTFENGTPVMVGVARGKKRLRDEDVDDDLIDIEDGIAPEEQITYSVNDPIVANNFAFIAEQNSTPTPWLPDFEALGGSTPPDDTENVSRIDALYYGANSVGFKVGGVSGPQQVIDNPDNESEQTEFYVRDFEMRGIAKKGEEAEVSLPPLASSMTYTYDPEDGAAQTVNIGGWSVAAAVNSSNLVAGYASTEISQFGAERIDACFGDDATLPVDVCVQVNQYPSATNGIRNIQYQTRAAIWDLSDAEPQPLILPLGLTPAEDSETVFTAQGLGISGNGVVAGRSDTYRDGDTDDRRLDAGYWKKEANDAGTEEYAFNPVPFPDREHYNTIAYDVNDSGLLIGTYDRYIEGYLRTKFFTYDINAGGSIFTPLDFYGTISDLSSRPRDINDQGQVVGSIEITHDKETSRPKAGFLYDSSVQELVDLNKVLTCESKGLEPDGNGSWKPHEVKVTDGSGLELSYKTEILIVDADTVSDDGNYIVGTAFVRKPLYKVDSQGNLVDKDGEPVTSVEDAVFELNANGQPLTSFLPRAVVLEKIAGGTKEDICTYIAPDDDDAPYERKGAAGLGWLMLLPLLWVRRKIIG</sequence>
<proteinExistence type="predicted"/>
<keyword evidence="3" id="KW-1185">Reference proteome</keyword>
<feature type="chain" id="PRO_5045169637" evidence="1">
    <location>
        <begin position="28"/>
        <end position="649"/>
    </location>
</feature>
<dbReference type="EMBL" id="JAKIKT010000003">
    <property type="protein sequence ID" value="MCL2914144.1"/>
    <property type="molecule type" value="Genomic_DNA"/>
</dbReference>
<comment type="caution">
    <text evidence="2">The sequence shown here is derived from an EMBL/GenBank/DDBJ whole genome shotgun (WGS) entry which is preliminary data.</text>
</comment>
<evidence type="ECO:0000313" key="2">
    <source>
        <dbReference type="EMBL" id="MCL2914144.1"/>
    </source>
</evidence>
<name>A0ABT0N6U3_9GAMM</name>
<reference evidence="2 3" key="1">
    <citation type="submission" date="2022-01" db="EMBL/GenBank/DDBJ databases">
        <title>Whole genome-based taxonomy of the Shewanellaceae.</title>
        <authorList>
            <person name="Martin-Rodriguez A.J."/>
        </authorList>
    </citation>
    <scope>NUCLEOTIDE SEQUENCE [LARGE SCALE GENOMIC DNA]</scope>
    <source>
        <strain evidence="2 3">DSM 21332</strain>
    </source>
</reference>
<organism evidence="2 3">
    <name type="scientific">Shewanella corallii</name>
    <dbReference type="NCBI Taxonomy" id="560080"/>
    <lineage>
        <taxon>Bacteria</taxon>
        <taxon>Pseudomonadati</taxon>
        <taxon>Pseudomonadota</taxon>
        <taxon>Gammaproteobacteria</taxon>
        <taxon>Alteromonadales</taxon>
        <taxon>Shewanellaceae</taxon>
        <taxon>Shewanella</taxon>
    </lineage>
</organism>
<gene>
    <name evidence="2" type="ORF">L2725_10215</name>
</gene>
<dbReference type="RefSeq" id="WP_249248862.1">
    <property type="nucleotide sequence ID" value="NZ_JAKIKT010000003.1"/>
</dbReference>
<dbReference type="InterPro" id="IPR022562">
    <property type="entry name" value="DUF3466"/>
</dbReference>
<accession>A0ABT0N6U3</accession>
<dbReference type="Proteomes" id="UP001202831">
    <property type="component" value="Unassembled WGS sequence"/>
</dbReference>
<evidence type="ECO:0000256" key="1">
    <source>
        <dbReference type="SAM" id="SignalP"/>
    </source>
</evidence>
<dbReference type="Pfam" id="PF11949">
    <property type="entry name" value="DUF3466"/>
    <property type="match status" value="1"/>
</dbReference>
<evidence type="ECO:0000313" key="3">
    <source>
        <dbReference type="Proteomes" id="UP001202831"/>
    </source>
</evidence>